<dbReference type="EMBL" id="SDRB02002381">
    <property type="protein sequence ID" value="THG19516.1"/>
    <property type="molecule type" value="Genomic_DNA"/>
</dbReference>
<comment type="caution">
    <text evidence="2">The sequence shown here is derived from an EMBL/GenBank/DDBJ whole genome shotgun (WGS) entry which is preliminary data.</text>
</comment>
<protein>
    <recommendedName>
        <fullName evidence="1">At1g61320/AtMIF1 LRR domain-containing protein</fullName>
    </recommendedName>
</protein>
<dbReference type="PANTHER" id="PTHR34145">
    <property type="entry name" value="OS02G0105600 PROTEIN"/>
    <property type="match status" value="1"/>
</dbReference>
<evidence type="ECO:0000313" key="2">
    <source>
        <dbReference type="EMBL" id="THG19516.1"/>
    </source>
</evidence>
<accession>A0A4S4ETG3</accession>
<dbReference type="Proteomes" id="UP000306102">
    <property type="component" value="Unassembled WGS sequence"/>
</dbReference>
<evidence type="ECO:0000259" key="1">
    <source>
        <dbReference type="Pfam" id="PF23622"/>
    </source>
</evidence>
<sequence>MLTEAQATVQIGKILGLSCEGEKEEEEEEEEEEVLNKIVELEEKDLERMEGIDHVINEETCTLLFVLSRRLEEDIEHVQKQQSNRALAFTSNTFSEHHPPTLLMEGEEEFDFSDDFYSCHVNSWVRYTVDHLALELDLDFFIDQIYHDDDDDDDNDNDNDNDGLGLGALYDFPFGVLRNSRVRVLKLCHCYLSVPPNLSTMRFHSLKSMVFDQVSLSDDMVSGLILGCLNLEILGIDYCWAIRNLKICSAKLKELSLRNFVGDEESSVEICAPNLISISIAGFEMGKYGLKASSLVKAHLCFPHIISVKNHVDRISIAT</sequence>
<dbReference type="STRING" id="542762.A0A4S4ETG3"/>
<dbReference type="SUPFAM" id="SSF52047">
    <property type="entry name" value="RNI-like"/>
    <property type="match status" value="1"/>
</dbReference>
<proteinExistence type="predicted"/>
<feature type="domain" description="At1g61320/AtMIF1 LRR" evidence="1">
    <location>
        <begin position="169"/>
        <end position="297"/>
    </location>
</feature>
<reference evidence="2 3" key="1">
    <citation type="journal article" date="2018" name="Proc. Natl. Acad. Sci. U.S.A.">
        <title>Draft genome sequence of Camellia sinensis var. sinensis provides insights into the evolution of the tea genome and tea quality.</title>
        <authorList>
            <person name="Wei C."/>
            <person name="Yang H."/>
            <person name="Wang S."/>
            <person name="Zhao J."/>
            <person name="Liu C."/>
            <person name="Gao L."/>
            <person name="Xia E."/>
            <person name="Lu Y."/>
            <person name="Tai Y."/>
            <person name="She G."/>
            <person name="Sun J."/>
            <person name="Cao H."/>
            <person name="Tong W."/>
            <person name="Gao Q."/>
            <person name="Li Y."/>
            <person name="Deng W."/>
            <person name="Jiang X."/>
            <person name="Wang W."/>
            <person name="Chen Q."/>
            <person name="Zhang S."/>
            <person name="Li H."/>
            <person name="Wu J."/>
            <person name="Wang P."/>
            <person name="Li P."/>
            <person name="Shi C."/>
            <person name="Zheng F."/>
            <person name="Jian J."/>
            <person name="Huang B."/>
            <person name="Shan D."/>
            <person name="Shi M."/>
            <person name="Fang C."/>
            <person name="Yue Y."/>
            <person name="Li F."/>
            <person name="Li D."/>
            <person name="Wei S."/>
            <person name="Han B."/>
            <person name="Jiang C."/>
            <person name="Yin Y."/>
            <person name="Xia T."/>
            <person name="Zhang Z."/>
            <person name="Bennetzen J.L."/>
            <person name="Zhao S."/>
            <person name="Wan X."/>
        </authorList>
    </citation>
    <scope>NUCLEOTIDE SEQUENCE [LARGE SCALE GENOMIC DNA]</scope>
    <source>
        <strain evidence="3">cv. Shuchazao</strain>
        <tissue evidence="2">Leaf</tissue>
    </source>
</reference>
<organism evidence="2 3">
    <name type="scientific">Camellia sinensis var. sinensis</name>
    <name type="common">China tea</name>
    <dbReference type="NCBI Taxonomy" id="542762"/>
    <lineage>
        <taxon>Eukaryota</taxon>
        <taxon>Viridiplantae</taxon>
        <taxon>Streptophyta</taxon>
        <taxon>Embryophyta</taxon>
        <taxon>Tracheophyta</taxon>
        <taxon>Spermatophyta</taxon>
        <taxon>Magnoliopsida</taxon>
        <taxon>eudicotyledons</taxon>
        <taxon>Gunneridae</taxon>
        <taxon>Pentapetalae</taxon>
        <taxon>asterids</taxon>
        <taxon>Ericales</taxon>
        <taxon>Theaceae</taxon>
        <taxon>Camellia</taxon>
    </lineage>
</organism>
<gene>
    <name evidence="2" type="ORF">TEA_027422</name>
</gene>
<keyword evidence="3" id="KW-1185">Reference proteome</keyword>
<dbReference type="InterPro" id="IPR053772">
    <property type="entry name" value="At1g61320/At1g61330-like"/>
</dbReference>
<dbReference type="PANTHER" id="PTHR34145:SF28">
    <property type="entry name" value="F-BOX DOMAIN-CONTAINING PROTEIN"/>
    <property type="match status" value="1"/>
</dbReference>
<name>A0A4S4ETG3_CAMSN</name>
<dbReference type="InterPro" id="IPR055357">
    <property type="entry name" value="LRR_At1g61320_AtMIF1"/>
</dbReference>
<dbReference type="Pfam" id="PF23622">
    <property type="entry name" value="LRR_At1g61320_AtMIF1"/>
    <property type="match status" value="1"/>
</dbReference>
<dbReference type="AlphaFoldDB" id="A0A4S4ETG3"/>
<evidence type="ECO:0000313" key="3">
    <source>
        <dbReference type="Proteomes" id="UP000306102"/>
    </source>
</evidence>